<gene>
    <name evidence="1" type="ordered locus">BB4145</name>
</gene>
<dbReference type="eggNOG" id="ENOG5033NUQ">
    <property type="taxonomic scope" value="Bacteria"/>
</dbReference>
<name>A0A0H3LQD8_BORBR</name>
<dbReference type="AlphaFoldDB" id="A0A0H3LQD8"/>
<dbReference type="KEGG" id="bbr:BB4145"/>
<dbReference type="EMBL" id="BX640449">
    <property type="protein sequence ID" value="CAE34508.1"/>
    <property type="molecule type" value="Genomic_DNA"/>
</dbReference>
<dbReference type="Proteomes" id="UP000001027">
    <property type="component" value="Chromosome"/>
</dbReference>
<dbReference type="RefSeq" id="WP_010927052.1">
    <property type="nucleotide sequence ID" value="NC_002927.3"/>
</dbReference>
<organism evidence="1 2">
    <name type="scientific">Bordetella bronchiseptica (strain ATCC BAA-588 / NCTC 13252 / RB50)</name>
    <name type="common">Alcaligenes bronchisepticus</name>
    <dbReference type="NCBI Taxonomy" id="257310"/>
    <lineage>
        <taxon>Bacteria</taxon>
        <taxon>Pseudomonadati</taxon>
        <taxon>Pseudomonadota</taxon>
        <taxon>Betaproteobacteria</taxon>
        <taxon>Burkholderiales</taxon>
        <taxon>Alcaligenaceae</taxon>
        <taxon>Bordetella</taxon>
    </lineage>
</organism>
<proteinExistence type="predicted"/>
<accession>A0A0H3LQD8</accession>
<evidence type="ECO:0000313" key="2">
    <source>
        <dbReference type="Proteomes" id="UP000001027"/>
    </source>
</evidence>
<sequence>MSVIRTKQNLVAALEPLPGDSVVMTRIGTARTFRNIDQYDTAVQNAVAMADHMQAPVDVVPMDVAEFVQVKTGMALKDYLAGLPDAVREELRLMCIDSCMEILHDCPDAAIRVQAAAVLVALGVVQ</sequence>
<reference evidence="2" key="1">
    <citation type="journal article" date="2003" name="Nat. Genet.">
        <title>Comparative analysis of the genome sequences of Bordetella pertussis, Bordetella parapertussis and Bordetella bronchiseptica.</title>
        <authorList>
            <person name="Parkhill J."/>
            <person name="Sebaihia M."/>
            <person name="Preston A."/>
            <person name="Murphy L.D."/>
            <person name="Thomson N.R."/>
            <person name="Harris D.E."/>
            <person name="Holden M.T.G."/>
            <person name="Churcher C.M."/>
            <person name="Bentley S.D."/>
            <person name="Mungall K.L."/>
            <person name="Cerdeno-Tarraga A.-M."/>
            <person name="Temple L."/>
            <person name="James K.D."/>
            <person name="Harris B."/>
            <person name="Quail M.A."/>
            <person name="Achtman M."/>
            <person name="Atkin R."/>
            <person name="Baker S."/>
            <person name="Basham D."/>
            <person name="Bason N."/>
            <person name="Cherevach I."/>
            <person name="Chillingworth T."/>
            <person name="Collins M."/>
            <person name="Cronin A."/>
            <person name="Davis P."/>
            <person name="Doggett J."/>
            <person name="Feltwell T."/>
            <person name="Goble A."/>
            <person name="Hamlin N."/>
            <person name="Hauser H."/>
            <person name="Holroyd S."/>
            <person name="Jagels K."/>
            <person name="Leather S."/>
            <person name="Moule S."/>
            <person name="Norberczak H."/>
            <person name="O'Neil S."/>
            <person name="Ormond D."/>
            <person name="Price C."/>
            <person name="Rabbinowitsch E."/>
            <person name="Rutter S."/>
            <person name="Sanders M."/>
            <person name="Saunders D."/>
            <person name="Seeger K."/>
            <person name="Sharp S."/>
            <person name="Simmonds M."/>
            <person name="Skelton J."/>
            <person name="Squares R."/>
            <person name="Squares S."/>
            <person name="Stevens K."/>
            <person name="Unwin L."/>
            <person name="Whitehead S."/>
            <person name="Barrell B.G."/>
            <person name="Maskell D.J."/>
        </authorList>
    </citation>
    <scope>NUCLEOTIDE SEQUENCE [LARGE SCALE GENOMIC DNA]</scope>
    <source>
        <strain evidence="2">ATCC BAA-588 / NCTC 13252 / RB50</strain>
    </source>
</reference>
<protein>
    <submittedName>
        <fullName evidence="1">Uncharacterized protein</fullName>
    </submittedName>
</protein>
<dbReference type="HOGENOM" id="CLU_1977294_0_0_4"/>
<evidence type="ECO:0000313" key="1">
    <source>
        <dbReference type="EMBL" id="CAE34508.1"/>
    </source>
</evidence>